<dbReference type="EMBL" id="AGWN01000001">
    <property type="protein sequence ID" value="EPD31432.1"/>
    <property type="molecule type" value="Genomic_DNA"/>
</dbReference>
<dbReference type="InterPro" id="IPR011032">
    <property type="entry name" value="GroES-like_sf"/>
</dbReference>
<evidence type="ECO:0000313" key="4">
    <source>
        <dbReference type="EMBL" id="EPD31432.1"/>
    </source>
</evidence>
<protein>
    <recommendedName>
        <fullName evidence="3">Enoyl reductase (ER) domain-containing protein</fullName>
    </recommendedName>
</protein>
<name>A0A9W5VWW2_9ACTO</name>
<keyword evidence="5" id="KW-1185">Reference proteome</keyword>
<dbReference type="PANTHER" id="PTHR48106">
    <property type="entry name" value="QUINONE OXIDOREDUCTASE PIG3-RELATED"/>
    <property type="match status" value="1"/>
</dbReference>
<dbReference type="GO" id="GO:0070402">
    <property type="term" value="F:NADPH binding"/>
    <property type="evidence" value="ECO:0007669"/>
    <property type="project" value="TreeGrafter"/>
</dbReference>
<evidence type="ECO:0000256" key="2">
    <source>
        <dbReference type="ARBA" id="ARBA00023002"/>
    </source>
</evidence>
<reference evidence="4 5" key="1">
    <citation type="submission" date="2013-05" db="EMBL/GenBank/DDBJ databases">
        <title>The Genome Sequence of Actinomyces europaeus ACS-120-V-COL10B.</title>
        <authorList>
            <consortium name="The Broad Institute Genomics Platform"/>
            <person name="Earl A."/>
            <person name="Ward D."/>
            <person name="Feldgarden M."/>
            <person name="Gevers D."/>
            <person name="Saerens B."/>
            <person name="Vaneechoutte M."/>
            <person name="Walker B."/>
            <person name="Young S."/>
            <person name="Zeng Q."/>
            <person name="Gargeya S."/>
            <person name="Fitzgerald M."/>
            <person name="Haas B."/>
            <person name="Abouelleil A."/>
            <person name="Allen A.W."/>
            <person name="Alvarado L."/>
            <person name="Arachchi H.M."/>
            <person name="Berlin A.M."/>
            <person name="Chapman S.B."/>
            <person name="Gainer-Dewar J."/>
            <person name="Goldberg J."/>
            <person name="Griggs A."/>
            <person name="Gujja S."/>
            <person name="Hansen M."/>
            <person name="Howarth C."/>
            <person name="Imamovic A."/>
            <person name="Ireland A."/>
            <person name="Larimer J."/>
            <person name="McCowan C."/>
            <person name="Murphy C."/>
            <person name="Pearson M."/>
            <person name="Poon T.W."/>
            <person name="Priest M."/>
            <person name="Roberts A."/>
            <person name="Saif S."/>
            <person name="Shea T."/>
            <person name="Sisk P."/>
            <person name="Sykes S."/>
            <person name="Wortman J."/>
            <person name="Nusbaum C."/>
            <person name="Birren B."/>
        </authorList>
    </citation>
    <scope>NUCLEOTIDE SEQUENCE [LARGE SCALE GENOMIC DNA]</scope>
    <source>
        <strain evidence="4 5">ACS-120-V-Col10b</strain>
    </source>
</reference>
<evidence type="ECO:0000313" key="5">
    <source>
        <dbReference type="Proteomes" id="UP000014387"/>
    </source>
</evidence>
<dbReference type="AlphaFoldDB" id="A0A9W5VWW2"/>
<dbReference type="SUPFAM" id="SSF51735">
    <property type="entry name" value="NAD(P)-binding Rossmann-fold domains"/>
    <property type="match status" value="1"/>
</dbReference>
<dbReference type="Gene3D" id="3.40.50.720">
    <property type="entry name" value="NAD(P)-binding Rossmann-like Domain"/>
    <property type="match status" value="1"/>
</dbReference>
<dbReference type="Pfam" id="PF00107">
    <property type="entry name" value="ADH_zinc_N"/>
    <property type="match status" value="1"/>
</dbReference>
<dbReference type="InterPro" id="IPR013149">
    <property type="entry name" value="ADH-like_C"/>
</dbReference>
<evidence type="ECO:0000259" key="3">
    <source>
        <dbReference type="SMART" id="SM00829"/>
    </source>
</evidence>
<evidence type="ECO:0000256" key="1">
    <source>
        <dbReference type="ARBA" id="ARBA00022857"/>
    </source>
</evidence>
<dbReference type="SMART" id="SM00829">
    <property type="entry name" value="PKS_ER"/>
    <property type="match status" value="1"/>
</dbReference>
<dbReference type="GO" id="GO:0016651">
    <property type="term" value="F:oxidoreductase activity, acting on NAD(P)H"/>
    <property type="evidence" value="ECO:0007669"/>
    <property type="project" value="TreeGrafter"/>
</dbReference>
<dbReference type="RefSeq" id="WP_016444543.1">
    <property type="nucleotide sequence ID" value="NZ_KE150266.1"/>
</dbReference>
<keyword evidence="1" id="KW-0521">NADP</keyword>
<feature type="domain" description="Enoyl reductase (ER)" evidence="3">
    <location>
        <begin position="21"/>
        <end position="378"/>
    </location>
</feature>
<dbReference type="Gene3D" id="3.90.180.10">
    <property type="entry name" value="Medium-chain alcohol dehydrogenases, catalytic domain"/>
    <property type="match status" value="2"/>
</dbReference>
<keyword evidence="2" id="KW-0560">Oxidoreductase</keyword>
<dbReference type="InterPro" id="IPR036291">
    <property type="entry name" value="NAD(P)-bd_dom_sf"/>
</dbReference>
<gene>
    <name evidence="4" type="ORF">HMPREF9238_01203</name>
</gene>
<accession>A0A9W5VWW2</accession>
<dbReference type="PANTHER" id="PTHR48106:SF8">
    <property type="entry name" value="OS02G0805600 PROTEIN"/>
    <property type="match status" value="1"/>
</dbReference>
<comment type="caution">
    <text evidence="4">The sequence shown here is derived from an EMBL/GenBank/DDBJ whole genome shotgun (WGS) entry which is preliminary data.</text>
</comment>
<dbReference type="InterPro" id="IPR020843">
    <property type="entry name" value="ER"/>
</dbReference>
<sequence>MRAIISAADQTHFADATGVTQLSDRLSLIHTTPPNPAPNQVRIKVLTTAVNPADVLQSKGAYPAPRGASRVLGLECAGIIDQVGAEATSLPGCSWIHEGVAACALLEGGGYAGYAVVDARQVLPIPTLPEATTVALRAEANRANNIIPATEETSNLAPASAPNIWALVATMGLVESAAASWMILESIGKLASNPGRAVLIHGASGGVGSIAVQLASWLGNTVYATAGTSERCARVEGLGASKCFDYHEAWLEQLRKLQPGGVDVIMDVLGAGGLDTNLQALARYGHLAVLGLLQGAKAELNLGYLLAKNASITAQTLRSQTHSRKIGILQQLREHVWPAIEAGRIKPVIGAIYPLEQVATAHQAIAGRADSTFGKIAITL</sequence>
<dbReference type="Proteomes" id="UP000014387">
    <property type="component" value="Unassembled WGS sequence"/>
</dbReference>
<proteinExistence type="predicted"/>
<dbReference type="OrthoDB" id="9792162at2"/>
<organism evidence="4 5">
    <name type="scientific">Gleimia europaea ACS-120-V-Col10b</name>
    <dbReference type="NCBI Taxonomy" id="883069"/>
    <lineage>
        <taxon>Bacteria</taxon>
        <taxon>Bacillati</taxon>
        <taxon>Actinomycetota</taxon>
        <taxon>Actinomycetes</taxon>
        <taxon>Actinomycetales</taxon>
        <taxon>Actinomycetaceae</taxon>
        <taxon>Gleimia</taxon>
    </lineage>
</organism>
<dbReference type="SUPFAM" id="SSF50129">
    <property type="entry name" value="GroES-like"/>
    <property type="match status" value="1"/>
</dbReference>
<dbReference type="InterPro" id="IPR013154">
    <property type="entry name" value="ADH-like_N"/>
</dbReference>
<dbReference type="Pfam" id="PF08240">
    <property type="entry name" value="ADH_N"/>
    <property type="match status" value="1"/>
</dbReference>